<dbReference type="PANTHER" id="PTHR38826:SF5">
    <property type="entry name" value="RIBONUCLEASE VAPC13"/>
    <property type="match status" value="1"/>
</dbReference>
<dbReference type="SUPFAM" id="SSF88723">
    <property type="entry name" value="PIN domain-like"/>
    <property type="match status" value="1"/>
</dbReference>
<evidence type="ECO:0000256" key="1">
    <source>
        <dbReference type="ARBA" id="ARBA00022649"/>
    </source>
</evidence>
<organism evidence="8 9">
    <name type="scientific">Ornithinimicrobium cryptoxanthini</name>
    <dbReference type="NCBI Taxonomy" id="2934161"/>
    <lineage>
        <taxon>Bacteria</taxon>
        <taxon>Bacillati</taxon>
        <taxon>Actinomycetota</taxon>
        <taxon>Actinomycetes</taxon>
        <taxon>Micrococcales</taxon>
        <taxon>Ornithinimicrobiaceae</taxon>
        <taxon>Ornithinimicrobium</taxon>
    </lineage>
</organism>
<comment type="cofactor">
    <cofactor evidence="6">
        <name>Mg(2+)</name>
        <dbReference type="ChEBI" id="CHEBI:18420"/>
    </cofactor>
</comment>
<evidence type="ECO:0000256" key="3">
    <source>
        <dbReference type="ARBA" id="ARBA00022723"/>
    </source>
</evidence>
<keyword evidence="5 6" id="KW-0460">Magnesium</keyword>
<dbReference type="InterPro" id="IPR029060">
    <property type="entry name" value="PIN-like_dom_sf"/>
</dbReference>
<evidence type="ECO:0000256" key="6">
    <source>
        <dbReference type="HAMAP-Rule" id="MF_00265"/>
    </source>
</evidence>
<feature type="binding site" evidence="6">
    <location>
        <position position="7"/>
    </location>
    <ligand>
        <name>Mg(2+)</name>
        <dbReference type="ChEBI" id="CHEBI:18420"/>
    </ligand>
</feature>
<dbReference type="Proteomes" id="UP001056535">
    <property type="component" value="Chromosome"/>
</dbReference>
<dbReference type="EMBL" id="CP099490">
    <property type="protein sequence ID" value="USQ75567.1"/>
    <property type="molecule type" value="Genomic_DNA"/>
</dbReference>
<evidence type="ECO:0000256" key="2">
    <source>
        <dbReference type="ARBA" id="ARBA00022722"/>
    </source>
</evidence>
<evidence type="ECO:0000256" key="5">
    <source>
        <dbReference type="ARBA" id="ARBA00022842"/>
    </source>
</evidence>
<keyword evidence="2 6" id="KW-0540">Nuclease</keyword>
<feature type="domain" description="PIN" evidence="7">
    <location>
        <begin position="4"/>
        <end position="125"/>
    </location>
</feature>
<evidence type="ECO:0000259" key="7">
    <source>
        <dbReference type="Pfam" id="PF01850"/>
    </source>
</evidence>
<keyword evidence="4 6" id="KW-0378">Hydrolase</keyword>
<dbReference type="Pfam" id="PF01850">
    <property type="entry name" value="PIN"/>
    <property type="match status" value="1"/>
</dbReference>
<comment type="similarity">
    <text evidence="6">Belongs to the PINc/VapC protein family.</text>
</comment>
<dbReference type="EC" id="3.1.-.-" evidence="6"/>
<sequence>MSTVFVDTSVLLLAQGGPHPLREGCRLFLSRCQAQSVEIHVSVAALQEFTSHRLRARPRRQVLHEAALLRRGLVLHPFDEQVLDAMLTLLEGSDLGGRDAVHAATATVAGFDHLVTTDRDFTGVPGLTSVDPAEWLLD</sequence>
<name>A0ABY4YHE3_9MICO</name>
<dbReference type="InterPro" id="IPR002716">
    <property type="entry name" value="PIN_dom"/>
</dbReference>
<keyword evidence="1 6" id="KW-1277">Toxin-antitoxin system</keyword>
<dbReference type="RefSeq" id="WP_252619993.1">
    <property type="nucleotide sequence ID" value="NZ_CP099490.1"/>
</dbReference>
<dbReference type="PANTHER" id="PTHR38826">
    <property type="entry name" value="RIBONUCLEASE VAPC13"/>
    <property type="match status" value="1"/>
</dbReference>
<evidence type="ECO:0000256" key="4">
    <source>
        <dbReference type="ARBA" id="ARBA00022801"/>
    </source>
</evidence>
<dbReference type="CDD" id="cd09854">
    <property type="entry name" value="PIN_VapC-like"/>
    <property type="match status" value="1"/>
</dbReference>
<dbReference type="Gene3D" id="3.40.50.1010">
    <property type="entry name" value="5'-nuclease"/>
    <property type="match status" value="1"/>
</dbReference>
<gene>
    <name evidence="6" type="primary">vapC</name>
    <name evidence="8" type="ORF">NF557_13235</name>
</gene>
<comment type="function">
    <text evidence="6">Toxic component of a toxin-antitoxin (TA) system. An RNase.</text>
</comment>
<evidence type="ECO:0000313" key="8">
    <source>
        <dbReference type="EMBL" id="USQ75567.1"/>
    </source>
</evidence>
<keyword evidence="3 6" id="KW-0479">Metal-binding</keyword>
<feature type="binding site" evidence="6">
    <location>
        <position position="99"/>
    </location>
    <ligand>
        <name>Mg(2+)</name>
        <dbReference type="ChEBI" id="CHEBI:18420"/>
    </ligand>
</feature>
<proteinExistence type="inferred from homology"/>
<evidence type="ECO:0000313" key="9">
    <source>
        <dbReference type="Proteomes" id="UP001056535"/>
    </source>
</evidence>
<keyword evidence="6" id="KW-0800">Toxin</keyword>
<protein>
    <recommendedName>
        <fullName evidence="6">Ribonuclease VapC</fullName>
        <shortName evidence="6">RNase VapC</shortName>
        <ecNumber evidence="6">3.1.-.-</ecNumber>
    </recommendedName>
    <alternativeName>
        <fullName evidence="6">Toxin VapC</fullName>
    </alternativeName>
</protein>
<dbReference type="InterPro" id="IPR022907">
    <property type="entry name" value="VapC_family"/>
</dbReference>
<dbReference type="HAMAP" id="MF_00265">
    <property type="entry name" value="VapC_Nob1"/>
    <property type="match status" value="1"/>
</dbReference>
<keyword evidence="9" id="KW-1185">Reference proteome</keyword>
<dbReference type="InterPro" id="IPR052106">
    <property type="entry name" value="PINc/VapC_TA"/>
</dbReference>
<accession>A0ABY4YHE3</accession>
<reference evidence="8" key="1">
    <citation type="submission" date="2022-06" db="EMBL/GenBank/DDBJ databases">
        <title>Ornithinimicrobium JY.X270.</title>
        <authorList>
            <person name="Huang Y."/>
        </authorList>
    </citation>
    <scope>NUCLEOTIDE SEQUENCE</scope>
    <source>
        <strain evidence="8">JY.X270</strain>
    </source>
</reference>